<keyword evidence="3" id="KW-1185">Reference proteome</keyword>
<evidence type="ECO:0000313" key="3">
    <source>
        <dbReference type="Proteomes" id="UP001266305"/>
    </source>
</evidence>
<feature type="region of interest" description="Disordered" evidence="1">
    <location>
        <begin position="90"/>
        <end position="121"/>
    </location>
</feature>
<evidence type="ECO:0000313" key="2">
    <source>
        <dbReference type="EMBL" id="KAK2096549.1"/>
    </source>
</evidence>
<sequence length="121" mass="13317">MEKPEAVVDPSTLAGDAMEIKTIDQRPAVNPEEQSIIDEEQTQTDGGFLTADSGKPKASWKIQAIPVDCPCWRIAALNLAGWLLIGQSWQHQTNREESGDRGGRQTDNPRVPKLTSGHDHM</sequence>
<proteinExistence type="predicted"/>
<accession>A0ABQ9UIA8</accession>
<name>A0ABQ9UIA8_SAGOE</name>
<comment type="caution">
    <text evidence="2">The sequence shown here is derived from an EMBL/GenBank/DDBJ whole genome shotgun (WGS) entry which is preliminary data.</text>
</comment>
<dbReference type="Proteomes" id="UP001266305">
    <property type="component" value="Unassembled WGS sequence"/>
</dbReference>
<feature type="compositionally biased region" description="Basic and acidic residues" evidence="1">
    <location>
        <begin position="93"/>
        <end position="104"/>
    </location>
</feature>
<gene>
    <name evidence="2" type="ORF">P7K49_025583</name>
</gene>
<reference evidence="2 3" key="1">
    <citation type="submission" date="2023-05" db="EMBL/GenBank/DDBJ databases">
        <title>B98-5 Cell Line De Novo Hybrid Assembly: An Optical Mapping Approach.</title>
        <authorList>
            <person name="Kananen K."/>
            <person name="Auerbach J.A."/>
            <person name="Kautto E."/>
            <person name="Blachly J.S."/>
        </authorList>
    </citation>
    <scope>NUCLEOTIDE SEQUENCE [LARGE SCALE GENOMIC DNA]</scope>
    <source>
        <strain evidence="2">B95-8</strain>
        <tissue evidence="2">Cell line</tissue>
    </source>
</reference>
<organism evidence="2 3">
    <name type="scientific">Saguinus oedipus</name>
    <name type="common">Cotton-top tamarin</name>
    <name type="synonym">Oedipomidas oedipus</name>
    <dbReference type="NCBI Taxonomy" id="9490"/>
    <lineage>
        <taxon>Eukaryota</taxon>
        <taxon>Metazoa</taxon>
        <taxon>Chordata</taxon>
        <taxon>Craniata</taxon>
        <taxon>Vertebrata</taxon>
        <taxon>Euteleostomi</taxon>
        <taxon>Mammalia</taxon>
        <taxon>Eutheria</taxon>
        <taxon>Euarchontoglires</taxon>
        <taxon>Primates</taxon>
        <taxon>Haplorrhini</taxon>
        <taxon>Platyrrhini</taxon>
        <taxon>Cebidae</taxon>
        <taxon>Callitrichinae</taxon>
        <taxon>Saguinus</taxon>
    </lineage>
</organism>
<dbReference type="EMBL" id="JASSZA010000012">
    <property type="protein sequence ID" value="KAK2096549.1"/>
    <property type="molecule type" value="Genomic_DNA"/>
</dbReference>
<protein>
    <submittedName>
        <fullName evidence="2">Uncharacterized protein</fullName>
    </submittedName>
</protein>
<evidence type="ECO:0000256" key="1">
    <source>
        <dbReference type="SAM" id="MobiDB-lite"/>
    </source>
</evidence>